<name>A0ABU5Y585_9MYCO</name>
<evidence type="ECO:0000313" key="2">
    <source>
        <dbReference type="EMBL" id="MEB3035257.1"/>
    </source>
</evidence>
<keyword evidence="2" id="KW-0413">Isomerase</keyword>
<keyword evidence="3" id="KW-1185">Reference proteome</keyword>
<dbReference type="InterPro" id="IPR034660">
    <property type="entry name" value="DinB/YfiT-like"/>
</dbReference>
<comment type="caution">
    <text evidence="2">The sequence shown here is derived from an EMBL/GenBank/DDBJ whole genome shotgun (WGS) entry which is preliminary data.</text>
</comment>
<gene>
    <name evidence="2" type="ORF">KV113_27340</name>
</gene>
<organism evidence="2 3">
    <name type="scientific">[Mycobacterium] nativiensis</name>
    <dbReference type="NCBI Taxonomy" id="2855503"/>
    <lineage>
        <taxon>Bacteria</taxon>
        <taxon>Bacillati</taxon>
        <taxon>Actinomycetota</taxon>
        <taxon>Actinomycetes</taxon>
        <taxon>Mycobacteriales</taxon>
        <taxon>Mycobacteriaceae</taxon>
        <taxon>Mycolicibacter</taxon>
    </lineage>
</organism>
<evidence type="ECO:0000313" key="3">
    <source>
        <dbReference type="Proteomes" id="UP001298593"/>
    </source>
</evidence>
<dbReference type="Proteomes" id="UP001298593">
    <property type="component" value="Unassembled WGS sequence"/>
</dbReference>
<dbReference type="SUPFAM" id="SSF109854">
    <property type="entry name" value="DinB/YfiT-like putative metalloenzymes"/>
    <property type="match status" value="1"/>
</dbReference>
<feature type="non-terminal residue" evidence="2">
    <location>
        <position position="46"/>
    </location>
</feature>
<evidence type="ECO:0000259" key="1">
    <source>
        <dbReference type="Pfam" id="PF11716"/>
    </source>
</evidence>
<sequence length="46" mass="4789">MLDAIYRAARGRISTLATGLTADQLSLAVPATPGWSVHDVLAHLTG</sequence>
<dbReference type="Gene3D" id="1.20.120.450">
    <property type="entry name" value="dinb family like domain"/>
    <property type="match status" value="1"/>
</dbReference>
<proteinExistence type="predicted"/>
<feature type="domain" description="Mycothiol-dependent maleylpyruvate isomerase metal-binding" evidence="1">
    <location>
        <begin position="7"/>
        <end position="45"/>
    </location>
</feature>
<dbReference type="GO" id="GO:0016853">
    <property type="term" value="F:isomerase activity"/>
    <property type="evidence" value="ECO:0007669"/>
    <property type="project" value="UniProtKB-KW"/>
</dbReference>
<protein>
    <submittedName>
        <fullName evidence="2">Maleylpyruvate isomerase N-terminal domain-containing protein</fullName>
    </submittedName>
</protein>
<dbReference type="RefSeq" id="WP_329780668.1">
    <property type="nucleotide sequence ID" value="NZ_JAYJJU010000129.1"/>
</dbReference>
<dbReference type="EMBL" id="JAYJJU010000129">
    <property type="protein sequence ID" value="MEB3035257.1"/>
    <property type="molecule type" value="Genomic_DNA"/>
</dbReference>
<dbReference type="InterPro" id="IPR024344">
    <property type="entry name" value="MDMPI_metal-binding"/>
</dbReference>
<dbReference type="Pfam" id="PF11716">
    <property type="entry name" value="MDMPI_N"/>
    <property type="match status" value="1"/>
</dbReference>
<reference evidence="2 3" key="1">
    <citation type="submission" date="2023-12" db="EMBL/GenBank/DDBJ databases">
        <title>Description of new species of Mycobacterium terrae complex isolated from sewage at the Sao Paulo Zoological Park Foundation in Brazil.</title>
        <authorList>
            <person name="Romagnoli C.L."/>
            <person name="Conceicao E.C."/>
            <person name="Machado E."/>
            <person name="Barreto L.B.P.F."/>
            <person name="Sharma A."/>
            <person name="Silva N.M."/>
            <person name="Marques L.E."/>
            <person name="Juliana M.A."/>
            <person name="Lourenco M.C.S."/>
            <person name="Digiampietri L.A."/>
            <person name="Suffys P.N."/>
            <person name="Viana-Niero C."/>
        </authorList>
    </citation>
    <scope>NUCLEOTIDE SEQUENCE [LARGE SCALE GENOMIC DNA]</scope>
    <source>
        <strain evidence="2 3">MYC340</strain>
    </source>
</reference>
<accession>A0ABU5Y585</accession>